<evidence type="ECO:0000256" key="4">
    <source>
        <dbReference type="ARBA" id="ARBA00023136"/>
    </source>
</evidence>
<dbReference type="PANTHER" id="PTHR12815">
    <property type="entry name" value="SORTING AND ASSEMBLY MACHINERY SAMM50 PROTEIN FAMILY MEMBER"/>
    <property type="match status" value="1"/>
</dbReference>
<dbReference type="EMBL" id="JAAMPU010000100">
    <property type="protein sequence ID" value="NMH27373.1"/>
    <property type="molecule type" value="Genomic_DNA"/>
</dbReference>
<dbReference type="Proteomes" id="UP000712080">
    <property type="component" value="Unassembled WGS sequence"/>
</dbReference>
<sequence>MTPRIKIFLLFGFVLTLWACSNTKYLPEGELLYTGASVRVKDSTMPKKERKALEARLEELLRPKPNKKFLGLRPKLYIYNLAGKPKKEKGLRSWLRNKVGEPPVLFSQVKLDYNADLIQNNAQNLGYFKAMASADSTRSGKKATADYTIEPGPRYYIKSVTFPSDSTALDSTIASYGSESLLKVGAGYDLDIIKSERSRIDARLKEKGYYFFGPDYLKVQVDSTVGKHEVDMIVRVKNETPESARKIYKINDIFIYPSFTVRKDTVGIDSTDVTYYRDFVIIDKQKLFKPRIFDRTLYFEKGDLYNRTAHNLSLNRLISLGVFKFVKNEFRVVDDEEGDKLDAFYYLTPLTKKSIRTEVLAKTNSANYAGTELNVNWSHRNAFKGAELLQVSAFGGLEVQFSGQNKGYNIYRVGSDVSLTWPRFLTPFTIESSSGFVPKTKASIGYEYQLRSQLYSLNNFKASFGYSWKENIRKEHQYNVTEITYVNPGFVTDEYQQRIEADSTGTLKRVVEKQLIFGPTYSYTYTNTMQAEKRNTIYFKAGLDVAGTIAGLATGANVRDGNEKSVFGVPFSQYVKLEAEFRHYLRLGKNSKLASRLLTGYGYAYGNSKEMPYIKQFFIGGTNSIRAFRARSLGPGTFREDTDPNDFLADQSGDIKLELNTELRTKIYSVVDGALFVDAGNIWLRQKNPDKPGAEFSSDFLNELAVGTGAGIRVDLSFLILRLDLAFPIRKPWLPDGSRWVIDQVSFGDSSWRKENLIFNLAIGYPF</sequence>
<dbReference type="RefSeq" id="WP_169526374.1">
    <property type="nucleotide sequence ID" value="NZ_JAAMPU010000100.1"/>
</dbReference>
<evidence type="ECO:0000256" key="5">
    <source>
        <dbReference type="ARBA" id="ARBA00023237"/>
    </source>
</evidence>
<dbReference type="Gene3D" id="3.10.20.310">
    <property type="entry name" value="membrane protein fhac"/>
    <property type="match status" value="1"/>
</dbReference>
<evidence type="ECO:0000256" key="2">
    <source>
        <dbReference type="ARBA" id="ARBA00022692"/>
    </source>
</evidence>
<dbReference type="InterPro" id="IPR000184">
    <property type="entry name" value="Bac_surfAg_D15"/>
</dbReference>
<dbReference type="Gene3D" id="2.40.160.50">
    <property type="entry name" value="membrane protein fhac: a member of the omp85/tpsb transporter family"/>
    <property type="match status" value="1"/>
</dbReference>
<proteinExistence type="predicted"/>
<gene>
    <name evidence="7" type="ORF">G6047_04950</name>
</gene>
<keyword evidence="2" id="KW-0812">Transmembrane</keyword>
<organism evidence="7 8">
    <name type="scientific">Flavobacterium silvaticum</name>
    <dbReference type="NCBI Taxonomy" id="1852020"/>
    <lineage>
        <taxon>Bacteria</taxon>
        <taxon>Pseudomonadati</taxon>
        <taxon>Bacteroidota</taxon>
        <taxon>Flavobacteriia</taxon>
        <taxon>Flavobacteriales</taxon>
        <taxon>Flavobacteriaceae</taxon>
        <taxon>Flavobacterium</taxon>
    </lineage>
</organism>
<dbReference type="AlphaFoldDB" id="A0A972JHQ1"/>
<evidence type="ECO:0000256" key="1">
    <source>
        <dbReference type="ARBA" id="ARBA00004370"/>
    </source>
</evidence>
<evidence type="ECO:0000259" key="6">
    <source>
        <dbReference type="Pfam" id="PF01103"/>
    </source>
</evidence>
<keyword evidence="5" id="KW-0998">Cell outer membrane</keyword>
<evidence type="ECO:0000313" key="8">
    <source>
        <dbReference type="Proteomes" id="UP000712080"/>
    </source>
</evidence>
<dbReference type="Pfam" id="PF01103">
    <property type="entry name" value="Omp85"/>
    <property type="match status" value="1"/>
</dbReference>
<dbReference type="PANTHER" id="PTHR12815:SF47">
    <property type="entry name" value="TRANSLOCATION AND ASSEMBLY MODULE SUBUNIT TAMA"/>
    <property type="match status" value="1"/>
</dbReference>
<name>A0A972JHQ1_9FLAO</name>
<protein>
    <submittedName>
        <fullName evidence="7">BamA/TamA family outer membrane protein</fullName>
    </submittedName>
</protein>
<keyword evidence="3" id="KW-0732">Signal</keyword>
<keyword evidence="8" id="KW-1185">Reference proteome</keyword>
<comment type="subcellular location">
    <subcellularLocation>
        <location evidence="1">Membrane</location>
    </subcellularLocation>
</comment>
<keyword evidence="4" id="KW-0472">Membrane</keyword>
<feature type="domain" description="Bacterial surface antigen (D15)" evidence="6">
    <location>
        <begin position="372"/>
        <end position="737"/>
    </location>
</feature>
<evidence type="ECO:0000256" key="3">
    <source>
        <dbReference type="ARBA" id="ARBA00022729"/>
    </source>
</evidence>
<reference evidence="7" key="1">
    <citation type="submission" date="2020-02" db="EMBL/GenBank/DDBJ databases">
        <title>Flavobacterium sp. genome.</title>
        <authorList>
            <person name="Jung H.S."/>
            <person name="Baek J.H."/>
            <person name="Jeon C.O."/>
        </authorList>
    </citation>
    <scope>NUCLEOTIDE SEQUENCE</scope>
    <source>
        <strain evidence="7">SE-s28</strain>
    </source>
</reference>
<evidence type="ECO:0000313" key="7">
    <source>
        <dbReference type="EMBL" id="NMH27373.1"/>
    </source>
</evidence>
<dbReference type="GO" id="GO:0019867">
    <property type="term" value="C:outer membrane"/>
    <property type="evidence" value="ECO:0007669"/>
    <property type="project" value="InterPro"/>
</dbReference>
<dbReference type="InterPro" id="IPR039910">
    <property type="entry name" value="D15-like"/>
</dbReference>
<accession>A0A972JHQ1</accession>
<comment type="caution">
    <text evidence="7">The sequence shown here is derived from an EMBL/GenBank/DDBJ whole genome shotgun (WGS) entry which is preliminary data.</text>
</comment>